<dbReference type="AlphaFoldDB" id="A0A383S3W5"/>
<gene>
    <name evidence="1" type="ORF">PROPAUS_0608</name>
</gene>
<keyword evidence="2" id="KW-1185">Reference proteome</keyword>
<reference evidence="2" key="1">
    <citation type="submission" date="2018-08" db="EMBL/GenBank/DDBJ databases">
        <authorList>
            <person name="Hornung B."/>
        </authorList>
    </citation>
    <scope>NUCLEOTIDE SEQUENCE [LARGE SCALE GENOMIC DNA]</scope>
</reference>
<sequence>MSRTIRILVILVVAVVIGDFALAVSQNIGAGVWLARGLGTVTAGIVGGAGYFLVFVRGRRSALRAGR</sequence>
<dbReference type="Proteomes" id="UP000263928">
    <property type="component" value="Unassembled WGS sequence"/>
</dbReference>
<evidence type="ECO:0000313" key="2">
    <source>
        <dbReference type="Proteomes" id="UP000263928"/>
    </source>
</evidence>
<proteinExistence type="predicted"/>
<evidence type="ECO:0000313" key="1">
    <source>
        <dbReference type="EMBL" id="SYZ32718.1"/>
    </source>
</evidence>
<protein>
    <submittedName>
        <fullName evidence="1">Uncharacterized protein</fullName>
    </submittedName>
</protein>
<name>A0A383S3W5_9ACTN</name>
<organism evidence="1 2">
    <name type="scientific">Propionibacterium australiense</name>
    <dbReference type="NCBI Taxonomy" id="119981"/>
    <lineage>
        <taxon>Bacteria</taxon>
        <taxon>Bacillati</taxon>
        <taxon>Actinomycetota</taxon>
        <taxon>Actinomycetes</taxon>
        <taxon>Propionibacteriales</taxon>
        <taxon>Propionibacteriaceae</taxon>
        <taxon>Propionibacterium</taxon>
    </lineage>
</organism>
<dbReference type="RefSeq" id="WP_119161083.1">
    <property type="nucleotide sequence ID" value="NZ_LR134442.1"/>
</dbReference>
<accession>A0A383S3W5</accession>
<dbReference type="EMBL" id="UNQJ01000002">
    <property type="protein sequence ID" value="SYZ32718.1"/>
    <property type="molecule type" value="Genomic_DNA"/>
</dbReference>